<keyword evidence="3" id="KW-1185">Reference proteome</keyword>
<comment type="caution">
    <text evidence="2">The sequence shown here is derived from an EMBL/GenBank/DDBJ whole genome shotgun (WGS) entry which is preliminary data.</text>
</comment>
<proteinExistence type="predicted"/>
<feature type="region of interest" description="Disordered" evidence="1">
    <location>
        <begin position="1"/>
        <end position="27"/>
    </location>
</feature>
<organism evidence="2 3">
    <name type="scientific">Sesamum alatum</name>
    <dbReference type="NCBI Taxonomy" id="300844"/>
    <lineage>
        <taxon>Eukaryota</taxon>
        <taxon>Viridiplantae</taxon>
        <taxon>Streptophyta</taxon>
        <taxon>Embryophyta</taxon>
        <taxon>Tracheophyta</taxon>
        <taxon>Spermatophyta</taxon>
        <taxon>Magnoliopsida</taxon>
        <taxon>eudicotyledons</taxon>
        <taxon>Gunneridae</taxon>
        <taxon>Pentapetalae</taxon>
        <taxon>asterids</taxon>
        <taxon>lamiids</taxon>
        <taxon>Lamiales</taxon>
        <taxon>Pedaliaceae</taxon>
        <taxon>Sesamum</taxon>
    </lineage>
</organism>
<dbReference type="Proteomes" id="UP001293254">
    <property type="component" value="Unassembled WGS sequence"/>
</dbReference>
<gene>
    <name evidence="2" type="ORF">Salat_1202100</name>
</gene>
<protein>
    <submittedName>
        <fullName evidence="2">Uncharacterized protein</fullName>
    </submittedName>
</protein>
<evidence type="ECO:0000313" key="3">
    <source>
        <dbReference type="Proteomes" id="UP001293254"/>
    </source>
</evidence>
<accession>A0AAE2CNU0</accession>
<dbReference type="EMBL" id="JACGWO010000004">
    <property type="protein sequence ID" value="KAK4429021.1"/>
    <property type="molecule type" value="Genomic_DNA"/>
</dbReference>
<evidence type="ECO:0000313" key="2">
    <source>
        <dbReference type="EMBL" id="KAK4429021.1"/>
    </source>
</evidence>
<reference evidence="2" key="1">
    <citation type="submission" date="2020-06" db="EMBL/GenBank/DDBJ databases">
        <authorList>
            <person name="Li T."/>
            <person name="Hu X."/>
            <person name="Zhang T."/>
            <person name="Song X."/>
            <person name="Zhang H."/>
            <person name="Dai N."/>
            <person name="Sheng W."/>
            <person name="Hou X."/>
            <person name="Wei L."/>
        </authorList>
    </citation>
    <scope>NUCLEOTIDE SEQUENCE</scope>
    <source>
        <strain evidence="2">3651</strain>
        <tissue evidence="2">Leaf</tissue>
    </source>
</reference>
<sequence>MAFFSQAQGKDDPTGGRIQNHVGGNGYDAVGGRRGMEIFGIGRGGSRSRRRGGAKREVVRGNRNVDGFEHEVVGNVVVQLRSFSRYHIDVEVMENECTAGGDIPVTTAKRIWLSGNEFGNI</sequence>
<dbReference type="AlphaFoldDB" id="A0AAE2CNU0"/>
<reference evidence="2" key="2">
    <citation type="journal article" date="2024" name="Plant">
        <title>Genomic evolution and insights into agronomic trait innovations of Sesamum species.</title>
        <authorList>
            <person name="Miao H."/>
            <person name="Wang L."/>
            <person name="Qu L."/>
            <person name="Liu H."/>
            <person name="Sun Y."/>
            <person name="Le M."/>
            <person name="Wang Q."/>
            <person name="Wei S."/>
            <person name="Zheng Y."/>
            <person name="Lin W."/>
            <person name="Duan Y."/>
            <person name="Cao H."/>
            <person name="Xiong S."/>
            <person name="Wang X."/>
            <person name="Wei L."/>
            <person name="Li C."/>
            <person name="Ma Q."/>
            <person name="Ju M."/>
            <person name="Zhao R."/>
            <person name="Li G."/>
            <person name="Mu C."/>
            <person name="Tian Q."/>
            <person name="Mei H."/>
            <person name="Zhang T."/>
            <person name="Gao T."/>
            <person name="Zhang H."/>
        </authorList>
    </citation>
    <scope>NUCLEOTIDE SEQUENCE</scope>
    <source>
        <strain evidence="2">3651</strain>
    </source>
</reference>
<evidence type="ECO:0000256" key="1">
    <source>
        <dbReference type="SAM" id="MobiDB-lite"/>
    </source>
</evidence>
<name>A0AAE2CNU0_9LAMI</name>